<dbReference type="RefSeq" id="WP_313274282.1">
    <property type="nucleotide sequence ID" value="NZ_JASXSX010000004.1"/>
</dbReference>
<dbReference type="InterPro" id="IPR013740">
    <property type="entry name" value="Redoxin"/>
</dbReference>
<keyword evidence="1" id="KW-0472">Membrane</keyword>
<dbReference type="Gene3D" id="3.40.30.10">
    <property type="entry name" value="Glutaredoxin"/>
    <property type="match status" value="1"/>
</dbReference>
<dbReference type="InterPro" id="IPR013766">
    <property type="entry name" value="Thioredoxin_domain"/>
</dbReference>
<dbReference type="Pfam" id="PF08534">
    <property type="entry name" value="Redoxin"/>
    <property type="match status" value="1"/>
</dbReference>
<dbReference type="CDD" id="cd02966">
    <property type="entry name" value="TlpA_like_family"/>
    <property type="match status" value="1"/>
</dbReference>
<evidence type="ECO:0000313" key="4">
    <source>
        <dbReference type="Proteomes" id="UP001247542"/>
    </source>
</evidence>
<evidence type="ECO:0000259" key="2">
    <source>
        <dbReference type="PROSITE" id="PS51352"/>
    </source>
</evidence>
<dbReference type="EMBL" id="JASXSX010000004">
    <property type="protein sequence ID" value="MDT3768004.1"/>
    <property type="molecule type" value="Genomic_DNA"/>
</dbReference>
<sequence>MAHNPAENPTPKSGKPTTAVNFGVLAIIIVAVVAAVIFTQTGRNKDTQVTPQAQEETQVTHLPQFTAKDLDGQTFDSKSLAGKRTWIVFNATWCSSCRAEIPEVQRLAERNDVEMLAIYLNEDQSIVAPYAQRLGLTYRQIPDPDGKITASFGIVSVPSHVLIGKDGSVQMQHLGGISEKEIEDALEN</sequence>
<dbReference type="PROSITE" id="PS51352">
    <property type="entry name" value="THIOREDOXIN_2"/>
    <property type="match status" value="1"/>
</dbReference>
<dbReference type="Proteomes" id="UP001247542">
    <property type="component" value="Unassembled WGS sequence"/>
</dbReference>
<proteinExistence type="predicted"/>
<name>A0ABU3IC95_9ACTO</name>
<evidence type="ECO:0000313" key="3">
    <source>
        <dbReference type="EMBL" id="MDT3768004.1"/>
    </source>
</evidence>
<keyword evidence="1" id="KW-1133">Transmembrane helix</keyword>
<reference evidence="3 4" key="1">
    <citation type="submission" date="2023-06" db="EMBL/GenBank/DDBJ databases">
        <title>Draft genome sequence of Gleimia hominis type strain CCUG 57540T.</title>
        <authorList>
            <person name="Salva-Serra F."/>
            <person name="Cardew S."/>
            <person name="Jensie Markopoulos S."/>
            <person name="Ohlen M."/>
            <person name="Inganas E."/>
            <person name="Svensson-Stadler L."/>
            <person name="Moore E.R.B."/>
        </authorList>
    </citation>
    <scope>NUCLEOTIDE SEQUENCE [LARGE SCALE GENOMIC DNA]</scope>
    <source>
        <strain evidence="3 4">CCUG 57540</strain>
    </source>
</reference>
<accession>A0ABU3IC95</accession>
<gene>
    <name evidence="3" type="ORF">QS713_08035</name>
</gene>
<dbReference type="InterPro" id="IPR036249">
    <property type="entry name" value="Thioredoxin-like_sf"/>
</dbReference>
<feature type="domain" description="Thioredoxin" evidence="2">
    <location>
        <begin position="56"/>
        <end position="188"/>
    </location>
</feature>
<dbReference type="PANTHER" id="PTHR42852:SF17">
    <property type="entry name" value="THIOREDOXIN-LIKE PROTEIN HI_1115"/>
    <property type="match status" value="1"/>
</dbReference>
<dbReference type="SUPFAM" id="SSF52833">
    <property type="entry name" value="Thioredoxin-like"/>
    <property type="match status" value="1"/>
</dbReference>
<evidence type="ECO:0000256" key="1">
    <source>
        <dbReference type="SAM" id="Phobius"/>
    </source>
</evidence>
<protein>
    <submittedName>
        <fullName evidence="3">TlpA disulfide reductase family protein</fullName>
    </submittedName>
</protein>
<keyword evidence="1" id="KW-0812">Transmembrane</keyword>
<comment type="caution">
    <text evidence="3">The sequence shown here is derived from an EMBL/GenBank/DDBJ whole genome shotgun (WGS) entry which is preliminary data.</text>
</comment>
<organism evidence="3 4">
    <name type="scientific">Gleimia hominis</name>
    <dbReference type="NCBI Taxonomy" id="595468"/>
    <lineage>
        <taxon>Bacteria</taxon>
        <taxon>Bacillati</taxon>
        <taxon>Actinomycetota</taxon>
        <taxon>Actinomycetes</taxon>
        <taxon>Actinomycetales</taxon>
        <taxon>Actinomycetaceae</taxon>
        <taxon>Gleimia</taxon>
    </lineage>
</organism>
<dbReference type="InterPro" id="IPR050553">
    <property type="entry name" value="Thioredoxin_ResA/DsbE_sf"/>
</dbReference>
<dbReference type="PANTHER" id="PTHR42852">
    <property type="entry name" value="THIOL:DISULFIDE INTERCHANGE PROTEIN DSBE"/>
    <property type="match status" value="1"/>
</dbReference>
<feature type="transmembrane region" description="Helical" evidence="1">
    <location>
        <begin position="20"/>
        <end position="38"/>
    </location>
</feature>
<keyword evidence="4" id="KW-1185">Reference proteome</keyword>